<dbReference type="CDD" id="cd00037">
    <property type="entry name" value="CLECT"/>
    <property type="match status" value="1"/>
</dbReference>
<dbReference type="InterPro" id="IPR001304">
    <property type="entry name" value="C-type_lectin-like"/>
</dbReference>
<dbReference type="Pfam" id="PF00059">
    <property type="entry name" value="Lectin_C"/>
    <property type="match status" value="1"/>
</dbReference>
<dbReference type="InterPro" id="IPR016186">
    <property type="entry name" value="C-type_lectin-like/link_sf"/>
</dbReference>
<keyword evidence="3" id="KW-1185">Reference proteome</keyword>
<evidence type="ECO:0000313" key="3">
    <source>
        <dbReference type="Proteomes" id="UP000887575"/>
    </source>
</evidence>
<name>A0AAF3EKZ5_9BILA</name>
<keyword evidence="1" id="KW-1015">Disulfide bond</keyword>
<dbReference type="PROSITE" id="PS50041">
    <property type="entry name" value="C_TYPE_LECTIN_2"/>
    <property type="match status" value="1"/>
</dbReference>
<dbReference type="SMART" id="SM00034">
    <property type="entry name" value="CLECT"/>
    <property type="match status" value="1"/>
</dbReference>
<dbReference type="PANTHER" id="PTHR22991">
    <property type="entry name" value="PROTEIN CBG13490"/>
    <property type="match status" value="1"/>
</dbReference>
<dbReference type="PANTHER" id="PTHR22991:SF40">
    <property type="entry name" value="PROTEIN CBG13490"/>
    <property type="match status" value="1"/>
</dbReference>
<sequence length="371" mass="41916">MSPLCTQFFQFTDSITIPGYKLYDSAAQGIPYCVTATADGVNFFYLSSFCDKEDCGQYPLLIINDEQDDWQNCFSWQTKLWSCYKLVEEYSFTILWDINDPIGREFAVNSSLMIVSSEAPYDIHFVNTPEPPYEFVIDSFSGHQRLVTLTLESDLYVLKKFSQENPQSQCEYQMLSGNVFSPLNQLLIIKFETEPFIEQILENNIYTFVLPNNDCAPSVLIEKIAIGDDAGIWATCPSNAVTGSDGSCFFVVPYNETFDNAEKFCENYFQGHTGSISNAFDNDLIQMMAEAFTMNVGYVWLGGTYDSGRVYWNDGSPDVYQNFRPAVPAGNILMNLSTGKWDTSTSRAIWPFICMQKAMPTIAPTTPCTRV</sequence>
<evidence type="ECO:0000256" key="1">
    <source>
        <dbReference type="ARBA" id="ARBA00023157"/>
    </source>
</evidence>
<dbReference type="Gene3D" id="3.10.100.10">
    <property type="entry name" value="Mannose-Binding Protein A, subunit A"/>
    <property type="match status" value="1"/>
</dbReference>
<evidence type="ECO:0000313" key="4">
    <source>
        <dbReference type="WBParaSite" id="MBELARI_LOCUS14682"/>
    </source>
</evidence>
<dbReference type="InterPro" id="IPR050976">
    <property type="entry name" value="Snaclec"/>
</dbReference>
<dbReference type="Proteomes" id="UP000887575">
    <property type="component" value="Unassembled WGS sequence"/>
</dbReference>
<accession>A0AAF3EKZ5</accession>
<dbReference type="SUPFAM" id="SSF56436">
    <property type="entry name" value="C-type lectin-like"/>
    <property type="match status" value="1"/>
</dbReference>
<dbReference type="InterPro" id="IPR016187">
    <property type="entry name" value="CTDL_fold"/>
</dbReference>
<dbReference type="WBParaSite" id="MBELARI_LOCUS14682">
    <property type="protein sequence ID" value="MBELARI_LOCUS14682"/>
    <property type="gene ID" value="MBELARI_LOCUS14682"/>
</dbReference>
<proteinExistence type="predicted"/>
<organism evidence="3 4">
    <name type="scientific">Mesorhabditis belari</name>
    <dbReference type="NCBI Taxonomy" id="2138241"/>
    <lineage>
        <taxon>Eukaryota</taxon>
        <taxon>Metazoa</taxon>
        <taxon>Ecdysozoa</taxon>
        <taxon>Nematoda</taxon>
        <taxon>Chromadorea</taxon>
        <taxon>Rhabditida</taxon>
        <taxon>Rhabditina</taxon>
        <taxon>Rhabditomorpha</taxon>
        <taxon>Rhabditoidea</taxon>
        <taxon>Rhabditidae</taxon>
        <taxon>Mesorhabditinae</taxon>
        <taxon>Mesorhabditis</taxon>
    </lineage>
</organism>
<reference evidence="4" key="1">
    <citation type="submission" date="2024-02" db="UniProtKB">
        <authorList>
            <consortium name="WormBaseParasite"/>
        </authorList>
    </citation>
    <scope>IDENTIFICATION</scope>
</reference>
<feature type="domain" description="C-type lectin" evidence="2">
    <location>
        <begin position="244"/>
        <end position="355"/>
    </location>
</feature>
<dbReference type="AlphaFoldDB" id="A0AAF3EKZ5"/>
<evidence type="ECO:0000259" key="2">
    <source>
        <dbReference type="PROSITE" id="PS50041"/>
    </source>
</evidence>
<protein>
    <recommendedName>
        <fullName evidence="2">C-type lectin domain-containing protein</fullName>
    </recommendedName>
</protein>